<evidence type="ECO:0000256" key="17">
    <source>
        <dbReference type="SAM" id="SignalP"/>
    </source>
</evidence>
<evidence type="ECO:0000256" key="15">
    <source>
        <dbReference type="PROSITE-ProRule" id="PRU01356"/>
    </source>
</evidence>
<evidence type="ECO:0000256" key="3">
    <source>
        <dbReference type="ARBA" id="ARBA00010031"/>
    </source>
</evidence>
<keyword evidence="12 15" id="KW-1015">Disulfide bond</keyword>
<dbReference type="GO" id="GO:0005886">
    <property type="term" value="C:plasma membrane"/>
    <property type="evidence" value="ECO:0007669"/>
    <property type="project" value="UniProtKB-SubCell"/>
</dbReference>
<sequence>MKFIAVTLALAAAALAQDTPSTRIPECANSCVTQATSGNKIAGCNQGDIKCVCSNDSFLDSIACCLVDVCDEAGQKAAVSFALALCSGAGVSVPSEVVCKTAGGNSDSASSGAPASGSATESGSAATGTTSGAAGSTPSSTESSAPTSSGAAGVVGAPVGGLLGGVLAALALL</sequence>
<name>A0A084GA01_PSEDA</name>
<dbReference type="GeneID" id="27722159"/>
<comment type="similarity">
    <text evidence="3">Belongs to the RBT5 family.</text>
</comment>
<keyword evidence="5" id="KW-0964">Secreted</keyword>
<evidence type="ECO:0000256" key="13">
    <source>
        <dbReference type="ARBA" id="ARBA00023180"/>
    </source>
</evidence>
<dbReference type="OMA" id="DVACCIA"/>
<feature type="binding site" description="axial binding residue" evidence="15">
    <location>
        <position position="48"/>
    </location>
    <ligand>
        <name>heme</name>
        <dbReference type="ChEBI" id="CHEBI:30413"/>
    </ligand>
    <ligandPart>
        <name>Fe</name>
        <dbReference type="ChEBI" id="CHEBI:18248"/>
    </ligandPart>
</feature>
<comment type="caution">
    <text evidence="15">Lacks conserved residue(s) required for the propagation of feature annotation.</text>
</comment>
<dbReference type="KEGG" id="sapo:SAPIO_CDS3087"/>
<dbReference type="GO" id="GO:0046872">
    <property type="term" value="F:metal ion binding"/>
    <property type="evidence" value="ECO:0007669"/>
    <property type="project" value="UniProtKB-UniRule"/>
</dbReference>
<dbReference type="PANTHER" id="PTHR37928">
    <property type="entry name" value="CFEM DOMAIN PROTEIN (AFU_ORTHOLOGUE AFUA_6G14090)"/>
    <property type="match status" value="1"/>
</dbReference>
<feature type="disulfide bond" evidence="15">
    <location>
        <begin position="44"/>
        <end position="51"/>
    </location>
</feature>
<dbReference type="HOGENOM" id="CLU_063084_1_3_1"/>
<proteinExistence type="inferred from homology"/>
<dbReference type="InterPro" id="IPR051735">
    <property type="entry name" value="CFEM_domain"/>
</dbReference>
<keyword evidence="14" id="KW-0449">Lipoprotein</keyword>
<reference evidence="19 20" key="1">
    <citation type="journal article" date="2014" name="Genome Announc.">
        <title>Draft genome sequence of the pathogenic fungus Scedosporium apiospermum.</title>
        <authorList>
            <person name="Vandeputte P."/>
            <person name="Ghamrawi S."/>
            <person name="Rechenmann M."/>
            <person name="Iltis A."/>
            <person name="Giraud S."/>
            <person name="Fleury M."/>
            <person name="Thornton C."/>
            <person name="Delhaes L."/>
            <person name="Meyer W."/>
            <person name="Papon N."/>
            <person name="Bouchara J.P."/>
        </authorList>
    </citation>
    <scope>NUCLEOTIDE SEQUENCE [LARGE SCALE GENOMIC DNA]</scope>
    <source>
        <strain evidence="19 20">IHEM 14462</strain>
    </source>
</reference>
<organism evidence="19 20">
    <name type="scientific">Pseudallescheria apiosperma</name>
    <name type="common">Scedosporium apiospermum</name>
    <dbReference type="NCBI Taxonomy" id="563466"/>
    <lineage>
        <taxon>Eukaryota</taxon>
        <taxon>Fungi</taxon>
        <taxon>Dikarya</taxon>
        <taxon>Ascomycota</taxon>
        <taxon>Pezizomycotina</taxon>
        <taxon>Sordariomycetes</taxon>
        <taxon>Hypocreomycetidae</taxon>
        <taxon>Microascales</taxon>
        <taxon>Microascaceae</taxon>
        <taxon>Scedosporium</taxon>
    </lineage>
</organism>
<feature type="region of interest" description="Disordered" evidence="16">
    <location>
        <begin position="105"/>
        <end position="150"/>
    </location>
</feature>
<evidence type="ECO:0000256" key="11">
    <source>
        <dbReference type="ARBA" id="ARBA00023136"/>
    </source>
</evidence>
<keyword evidence="20" id="KW-1185">Reference proteome</keyword>
<evidence type="ECO:0000256" key="1">
    <source>
        <dbReference type="ARBA" id="ARBA00004609"/>
    </source>
</evidence>
<evidence type="ECO:0000256" key="5">
    <source>
        <dbReference type="ARBA" id="ARBA00022525"/>
    </source>
</evidence>
<evidence type="ECO:0000256" key="16">
    <source>
        <dbReference type="SAM" id="MobiDB-lite"/>
    </source>
</evidence>
<evidence type="ECO:0000313" key="20">
    <source>
        <dbReference type="Proteomes" id="UP000028545"/>
    </source>
</evidence>
<evidence type="ECO:0000256" key="10">
    <source>
        <dbReference type="ARBA" id="ARBA00023004"/>
    </source>
</evidence>
<dbReference type="VEuPathDB" id="FungiDB:SAPIO_CDS3087"/>
<gene>
    <name evidence="19" type="ORF">SAPIO_CDS3087</name>
</gene>
<accession>A0A084GA01</accession>
<dbReference type="GO" id="GO:0098552">
    <property type="term" value="C:side of membrane"/>
    <property type="evidence" value="ECO:0007669"/>
    <property type="project" value="UniProtKB-KW"/>
</dbReference>
<evidence type="ECO:0000256" key="9">
    <source>
        <dbReference type="ARBA" id="ARBA00022729"/>
    </source>
</evidence>
<dbReference type="Pfam" id="PF05730">
    <property type="entry name" value="CFEM"/>
    <property type="match status" value="1"/>
</dbReference>
<keyword evidence="8 15" id="KW-0479">Metal-binding</keyword>
<dbReference type="GO" id="GO:0005576">
    <property type="term" value="C:extracellular region"/>
    <property type="evidence" value="ECO:0007669"/>
    <property type="project" value="UniProtKB-SubCell"/>
</dbReference>
<comment type="subcellular location">
    <subcellularLocation>
        <location evidence="1">Cell membrane</location>
        <topology evidence="1">Lipid-anchor</topology>
        <topology evidence="1">GPI-anchor</topology>
    </subcellularLocation>
    <subcellularLocation>
        <location evidence="2">Secreted</location>
    </subcellularLocation>
</comment>
<evidence type="ECO:0000256" key="6">
    <source>
        <dbReference type="ARBA" id="ARBA00022617"/>
    </source>
</evidence>
<dbReference type="InterPro" id="IPR008427">
    <property type="entry name" value="Extracellular_membr_CFEM_dom"/>
</dbReference>
<comment type="caution">
    <text evidence="19">The sequence shown here is derived from an EMBL/GenBank/DDBJ whole genome shotgun (WGS) entry which is preliminary data.</text>
</comment>
<keyword evidence="7" id="KW-0336">GPI-anchor</keyword>
<dbReference type="Proteomes" id="UP000028545">
    <property type="component" value="Unassembled WGS sequence"/>
</dbReference>
<evidence type="ECO:0000313" key="19">
    <source>
        <dbReference type="EMBL" id="KEZ44163.1"/>
    </source>
</evidence>
<dbReference type="PROSITE" id="PS52012">
    <property type="entry name" value="CFEM"/>
    <property type="match status" value="1"/>
</dbReference>
<evidence type="ECO:0000256" key="4">
    <source>
        <dbReference type="ARBA" id="ARBA00022475"/>
    </source>
</evidence>
<keyword evidence="10 15" id="KW-0408">Iron</keyword>
<feature type="disulfide bond" evidence="15">
    <location>
        <begin position="53"/>
        <end position="86"/>
    </location>
</feature>
<dbReference type="EMBL" id="JOWA01000088">
    <property type="protein sequence ID" value="KEZ44163.1"/>
    <property type="molecule type" value="Genomic_DNA"/>
</dbReference>
<dbReference type="SMART" id="SM00747">
    <property type="entry name" value="CFEM"/>
    <property type="match status" value="1"/>
</dbReference>
<dbReference type="AlphaFoldDB" id="A0A084GA01"/>
<keyword evidence="6 15" id="KW-0349">Heme</keyword>
<dbReference type="RefSeq" id="XP_016643962.1">
    <property type="nucleotide sequence ID" value="XM_016785956.1"/>
</dbReference>
<evidence type="ECO:0000256" key="12">
    <source>
        <dbReference type="ARBA" id="ARBA00023157"/>
    </source>
</evidence>
<keyword evidence="9 17" id="KW-0732">Signal</keyword>
<feature type="signal peptide" evidence="17">
    <location>
        <begin position="1"/>
        <end position="16"/>
    </location>
</feature>
<evidence type="ECO:0000256" key="7">
    <source>
        <dbReference type="ARBA" id="ARBA00022622"/>
    </source>
</evidence>
<dbReference type="PANTHER" id="PTHR37928:SF2">
    <property type="entry name" value="GPI ANCHORED CFEM DOMAIN PROTEIN (AFU_ORTHOLOGUE AFUA_6G10580)"/>
    <property type="match status" value="1"/>
</dbReference>
<evidence type="ECO:0000256" key="14">
    <source>
        <dbReference type="ARBA" id="ARBA00023288"/>
    </source>
</evidence>
<feature type="domain" description="CFEM" evidence="18">
    <location>
        <begin position="1"/>
        <end position="113"/>
    </location>
</feature>
<keyword evidence="13" id="KW-0325">Glycoprotein</keyword>
<dbReference type="OrthoDB" id="3065412at2759"/>
<evidence type="ECO:0000256" key="8">
    <source>
        <dbReference type="ARBA" id="ARBA00022723"/>
    </source>
</evidence>
<evidence type="ECO:0000256" key="2">
    <source>
        <dbReference type="ARBA" id="ARBA00004613"/>
    </source>
</evidence>
<keyword evidence="11" id="KW-0472">Membrane</keyword>
<feature type="chain" id="PRO_5001775630" description="CFEM domain-containing protein" evidence="17">
    <location>
        <begin position="17"/>
        <end position="173"/>
    </location>
</feature>
<evidence type="ECO:0000259" key="18">
    <source>
        <dbReference type="PROSITE" id="PS52012"/>
    </source>
</evidence>
<keyword evidence="4" id="KW-1003">Cell membrane</keyword>
<protein>
    <recommendedName>
        <fullName evidence="18">CFEM domain-containing protein</fullName>
    </recommendedName>
</protein>